<keyword evidence="3" id="KW-0663">Pyridoxal phosphate</keyword>
<dbReference type="Gene3D" id="3.40.640.10">
    <property type="entry name" value="Type I PLP-dependent aspartate aminotransferase-like (Major domain)"/>
    <property type="match status" value="1"/>
</dbReference>
<dbReference type="Gene3D" id="3.90.1150.10">
    <property type="entry name" value="Aspartate Aminotransferase, domain 1"/>
    <property type="match status" value="1"/>
</dbReference>
<dbReference type="Pfam" id="PF00266">
    <property type="entry name" value="Aminotran_5"/>
    <property type="match status" value="1"/>
</dbReference>
<protein>
    <submittedName>
        <fullName evidence="8">Selenocysteine lyase, putative</fullName>
    </submittedName>
</protein>
<evidence type="ECO:0000256" key="3">
    <source>
        <dbReference type="ARBA" id="ARBA00022898"/>
    </source>
</evidence>
<comment type="cofactor">
    <cofactor evidence="1 5">
        <name>pyridoxal 5'-phosphate</name>
        <dbReference type="ChEBI" id="CHEBI:597326"/>
    </cofactor>
</comment>
<dbReference type="Proteomes" id="UP000030747">
    <property type="component" value="Unassembled WGS sequence"/>
</dbReference>
<sequence length="467" mass="49880">MPLFSSPLASCCCSNCSNCSSSSAAAVAAAQKTDSSSFARAVPRCSSSRGHRLQQQQQQQQQQVEQQQEQQLLLLLLQLVRRPYPGPLLQPAANQQQQQQQQRDSGQQQMQQQQQQQRQQAESEVYRRQNANVHRGAYRLAAAATDAVELKRGSLELDVAAAAALLSPKTRVFAAACVSNVLGSFVQQQQLQQLLLLARSSSSKILTVVDATQALPHTQVQARALCCDVLVGSSHKMYGSSGVGLLWGRKETLELLQPAAFGGQMIQHVGFEDSSFAAPPWRFEAGTLPLAQISGFAAAVDFLNDVGMHNIAAADRVLSKLLMAAVADLPRQQQQHQQSAAAAAAAAAAEETVPICSFTVEGLSPFDLALCADQWHHVHLRAGHHCAQPLHEEVLGVSGSLRASLAVYNTQQDVYRFHDAMIKTIKRIDAVRKTATRNSAAAAAAAAADSAAAAAPRAAAAASKTAS</sequence>
<evidence type="ECO:0000259" key="7">
    <source>
        <dbReference type="Pfam" id="PF00266"/>
    </source>
</evidence>
<dbReference type="InterPro" id="IPR000192">
    <property type="entry name" value="Aminotrans_V_dom"/>
</dbReference>
<proteinExistence type="inferred from homology"/>
<dbReference type="PROSITE" id="PS00595">
    <property type="entry name" value="AA_TRANSFER_CLASS_5"/>
    <property type="match status" value="1"/>
</dbReference>
<keyword evidence="8" id="KW-0456">Lyase</keyword>
<comment type="similarity">
    <text evidence="2">Belongs to the class-V pyridoxal-phosphate-dependent aminotransferase family. Csd subfamily.</text>
</comment>
<gene>
    <name evidence="8" type="ORF">ETH_00005965</name>
</gene>
<dbReference type="PANTHER" id="PTHR43586:SF8">
    <property type="entry name" value="CYSTEINE DESULFURASE 1, CHLOROPLASTIC"/>
    <property type="match status" value="1"/>
</dbReference>
<evidence type="ECO:0000313" key="8">
    <source>
        <dbReference type="EMBL" id="CDJ40910.1"/>
    </source>
</evidence>
<dbReference type="RefSeq" id="XP_013231660.1">
    <property type="nucleotide sequence ID" value="XM_013376206.1"/>
</dbReference>
<evidence type="ECO:0000256" key="4">
    <source>
        <dbReference type="ARBA" id="ARBA00050776"/>
    </source>
</evidence>
<keyword evidence="9" id="KW-1185">Reference proteome</keyword>
<dbReference type="GeneID" id="25250400"/>
<comment type="catalytic activity">
    <reaction evidence="4">
        <text>(sulfur carrier)-H + L-cysteine = (sulfur carrier)-SH + L-alanine</text>
        <dbReference type="Rhea" id="RHEA:43892"/>
        <dbReference type="Rhea" id="RHEA-COMP:14737"/>
        <dbReference type="Rhea" id="RHEA-COMP:14739"/>
        <dbReference type="ChEBI" id="CHEBI:29917"/>
        <dbReference type="ChEBI" id="CHEBI:35235"/>
        <dbReference type="ChEBI" id="CHEBI:57972"/>
        <dbReference type="ChEBI" id="CHEBI:64428"/>
        <dbReference type="EC" id="2.8.1.7"/>
    </reaction>
</comment>
<feature type="region of interest" description="Disordered" evidence="6">
    <location>
        <begin position="37"/>
        <end position="61"/>
    </location>
</feature>
<feature type="domain" description="Aminotransferase class V" evidence="7">
    <location>
        <begin position="156"/>
        <end position="417"/>
    </location>
</feature>
<dbReference type="SUPFAM" id="SSF53383">
    <property type="entry name" value="PLP-dependent transferases"/>
    <property type="match status" value="1"/>
</dbReference>
<dbReference type="VEuPathDB" id="ToxoDB:ETH_00005965"/>
<evidence type="ECO:0000256" key="1">
    <source>
        <dbReference type="ARBA" id="ARBA00001933"/>
    </source>
</evidence>
<feature type="region of interest" description="Disordered" evidence="6">
    <location>
        <begin position="87"/>
        <end position="126"/>
    </location>
</feature>
<dbReference type="GO" id="GO:0016829">
    <property type="term" value="F:lyase activity"/>
    <property type="evidence" value="ECO:0007669"/>
    <property type="project" value="UniProtKB-KW"/>
</dbReference>
<dbReference type="EMBL" id="HG675352">
    <property type="protein sequence ID" value="CDJ40910.1"/>
    <property type="molecule type" value="Genomic_DNA"/>
</dbReference>
<accession>U6KZL3</accession>
<dbReference type="InterPro" id="IPR015422">
    <property type="entry name" value="PyrdxlP-dep_Trfase_small"/>
</dbReference>
<dbReference type="InterPro" id="IPR020578">
    <property type="entry name" value="Aminotrans_V_PyrdxlP_BS"/>
</dbReference>
<dbReference type="GO" id="GO:0031071">
    <property type="term" value="F:cysteine desulfurase activity"/>
    <property type="evidence" value="ECO:0007669"/>
    <property type="project" value="UniProtKB-EC"/>
</dbReference>
<dbReference type="OrthoDB" id="347423at2759"/>
<evidence type="ECO:0000256" key="6">
    <source>
        <dbReference type="SAM" id="MobiDB-lite"/>
    </source>
</evidence>
<reference evidence="8" key="1">
    <citation type="submission" date="2013-10" db="EMBL/GenBank/DDBJ databases">
        <title>Genomic analysis of the causative agents of coccidiosis in chickens.</title>
        <authorList>
            <person name="Reid A.J."/>
            <person name="Blake D."/>
            <person name="Billington K."/>
            <person name="Browne H."/>
            <person name="Dunn M."/>
            <person name="Hung S."/>
            <person name="Kawahara F."/>
            <person name="Miranda-Saavedra D."/>
            <person name="Mourier T."/>
            <person name="Nagra H."/>
            <person name="Otto T.D."/>
            <person name="Rawlings N."/>
            <person name="Sanchez A."/>
            <person name="Sanders M."/>
            <person name="Subramaniam C."/>
            <person name="Tay Y."/>
            <person name="Dear P."/>
            <person name="Doerig C."/>
            <person name="Gruber A."/>
            <person name="Parkinson J."/>
            <person name="Shirley M."/>
            <person name="Wan K.L."/>
            <person name="Berriman M."/>
            <person name="Tomley F."/>
            <person name="Pain A."/>
        </authorList>
    </citation>
    <scope>NUCLEOTIDE SEQUENCE [LARGE SCALE GENOMIC DNA]</scope>
    <source>
        <strain evidence="8">Houghton</strain>
    </source>
</reference>
<reference evidence="8" key="2">
    <citation type="submission" date="2013-10" db="EMBL/GenBank/DDBJ databases">
        <authorList>
            <person name="Aslett M."/>
        </authorList>
    </citation>
    <scope>NUCLEOTIDE SEQUENCE [LARGE SCALE GENOMIC DNA]</scope>
    <source>
        <strain evidence="8">Houghton</strain>
    </source>
</reference>
<dbReference type="InterPro" id="IPR015421">
    <property type="entry name" value="PyrdxlP-dep_Trfase_major"/>
</dbReference>
<dbReference type="InterPro" id="IPR015424">
    <property type="entry name" value="PyrdxlP-dep_Trfase"/>
</dbReference>
<evidence type="ECO:0000256" key="5">
    <source>
        <dbReference type="RuleBase" id="RU004504"/>
    </source>
</evidence>
<evidence type="ECO:0000256" key="2">
    <source>
        <dbReference type="ARBA" id="ARBA00010447"/>
    </source>
</evidence>
<feature type="compositionally biased region" description="Low complexity" evidence="6">
    <location>
        <begin position="95"/>
        <end position="120"/>
    </location>
</feature>
<name>U6KZL3_EIMTE</name>
<dbReference type="VEuPathDB" id="ToxoDB:ETH2_1112500"/>
<evidence type="ECO:0000313" key="9">
    <source>
        <dbReference type="Proteomes" id="UP000030747"/>
    </source>
</evidence>
<dbReference type="PANTHER" id="PTHR43586">
    <property type="entry name" value="CYSTEINE DESULFURASE"/>
    <property type="match status" value="1"/>
</dbReference>
<dbReference type="AlphaFoldDB" id="U6KZL3"/>
<organism evidence="8 9">
    <name type="scientific">Eimeria tenella</name>
    <name type="common">Coccidian parasite</name>
    <dbReference type="NCBI Taxonomy" id="5802"/>
    <lineage>
        <taxon>Eukaryota</taxon>
        <taxon>Sar</taxon>
        <taxon>Alveolata</taxon>
        <taxon>Apicomplexa</taxon>
        <taxon>Conoidasida</taxon>
        <taxon>Coccidia</taxon>
        <taxon>Eucoccidiorida</taxon>
        <taxon>Eimeriorina</taxon>
        <taxon>Eimeriidae</taxon>
        <taxon>Eimeria</taxon>
    </lineage>
</organism>